<name>A0A2U2IZV8_9SPHN</name>
<proteinExistence type="predicted"/>
<dbReference type="OrthoDB" id="7597028at2"/>
<dbReference type="EMBL" id="QFFF01000001">
    <property type="protein sequence ID" value="PWG01613.1"/>
    <property type="molecule type" value="Genomic_DNA"/>
</dbReference>
<protein>
    <submittedName>
        <fullName evidence="1">Uncharacterized protein</fullName>
    </submittedName>
</protein>
<evidence type="ECO:0000313" key="1">
    <source>
        <dbReference type="EMBL" id="PWG01613.1"/>
    </source>
</evidence>
<gene>
    <name evidence="1" type="ORF">DF286_01040</name>
</gene>
<keyword evidence="2" id="KW-1185">Reference proteome</keyword>
<sequence length="68" mass="7178">MIGKIIGAAVGKRMGARYGDGAKGALIGALVPVVARRAFTPLGFALMGGYAAKKYYDGRQARKARVRH</sequence>
<evidence type="ECO:0000313" key="2">
    <source>
        <dbReference type="Proteomes" id="UP000245916"/>
    </source>
</evidence>
<reference evidence="1 2" key="1">
    <citation type="submission" date="2018-05" db="EMBL/GenBank/DDBJ databases">
        <title>Genome of Sphingosinicella humi QZX222.</title>
        <authorList>
            <person name="Qiao Z."/>
            <person name="Wang G."/>
        </authorList>
    </citation>
    <scope>NUCLEOTIDE SEQUENCE [LARGE SCALE GENOMIC DNA]</scope>
    <source>
        <strain evidence="1 2">QZX222</strain>
    </source>
</reference>
<dbReference type="RefSeq" id="WP_109269754.1">
    <property type="nucleotide sequence ID" value="NZ_QFFF01000001.1"/>
</dbReference>
<comment type="caution">
    <text evidence="1">The sequence shown here is derived from an EMBL/GenBank/DDBJ whole genome shotgun (WGS) entry which is preliminary data.</text>
</comment>
<organism evidence="1 2">
    <name type="scientific">Allosphingosinicella humi</name>
    <dbReference type="NCBI Taxonomy" id="2068657"/>
    <lineage>
        <taxon>Bacteria</taxon>
        <taxon>Pseudomonadati</taxon>
        <taxon>Pseudomonadota</taxon>
        <taxon>Alphaproteobacteria</taxon>
        <taxon>Sphingomonadales</taxon>
        <taxon>Sphingomonadaceae</taxon>
        <taxon>Allosphingosinicella</taxon>
    </lineage>
</organism>
<accession>A0A2U2IZV8</accession>
<dbReference type="Proteomes" id="UP000245916">
    <property type="component" value="Unassembled WGS sequence"/>
</dbReference>
<dbReference type="AlphaFoldDB" id="A0A2U2IZV8"/>